<reference evidence="1" key="1">
    <citation type="journal article" date="2019" name="bioRxiv">
        <title>The Genome of the Zebra Mussel, Dreissena polymorpha: A Resource for Invasive Species Research.</title>
        <authorList>
            <person name="McCartney M.A."/>
            <person name="Auch B."/>
            <person name="Kono T."/>
            <person name="Mallez S."/>
            <person name="Zhang Y."/>
            <person name="Obille A."/>
            <person name="Becker A."/>
            <person name="Abrahante J.E."/>
            <person name="Garbe J."/>
            <person name="Badalamenti J.P."/>
            <person name="Herman A."/>
            <person name="Mangelson H."/>
            <person name="Liachko I."/>
            <person name="Sullivan S."/>
            <person name="Sone E.D."/>
            <person name="Koren S."/>
            <person name="Silverstein K.A.T."/>
            <person name="Beckman K.B."/>
            <person name="Gohl D.M."/>
        </authorList>
    </citation>
    <scope>NUCLEOTIDE SEQUENCE</scope>
    <source>
        <strain evidence="1">Duluth1</strain>
        <tissue evidence="1">Whole animal</tissue>
    </source>
</reference>
<dbReference type="AlphaFoldDB" id="A0A9D4H2R7"/>
<name>A0A9D4H2R7_DREPO</name>
<gene>
    <name evidence="1" type="ORF">DPMN_126131</name>
</gene>
<reference evidence="1" key="2">
    <citation type="submission" date="2020-11" db="EMBL/GenBank/DDBJ databases">
        <authorList>
            <person name="McCartney M.A."/>
            <person name="Auch B."/>
            <person name="Kono T."/>
            <person name="Mallez S."/>
            <person name="Becker A."/>
            <person name="Gohl D.M."/>
            <person name="Silverstein K.A.T."/>
            <person name="Koren S."/>
            <person name="Bechman K.B."/>
            <person name="Herman A."/>
            <person name="Abrahante J.E."/>
            <person name="Garbe J."/>
        </authorList>
    </citation>
    <scope>NUCLEOTIDE SEQUENCE</scope>
    <source>
        <strain evidence="1">Duluth1</strain>
        <tissue evidence="1">Whole animal</tissue>
    </source>
</reference>
<accession>A0A9D4H2R7</accession>
<evidence type="ECO:0000313" key="2">
    <source>
        <dbReference type="Proteomes" id="UP000828390"/>
    </source>
</evidence>
<keyword evidence="2" id="KW-1185">Reference proteome</keyword>
<dbReference type="Proteomes" id="UP000828390">
    <property type="component" value="Unassembled WGS sequence"/>
</dbReference>
<comment type="caution">
    <text evidence="1">The sequence shown here is derived from an EMBL/GenBank/DDBJ whole genome shotgun (WGS) entry which is preliminary data.</text>
</comment>
<sequence>MVDSEVVCYSLVHWEDPKCDKGSCEWDREGMLFYKSQETVNILRTQTWRSGHAVLK</sequence>
<evidence type="ECO:0000313" key="1">
    <source>
        <dbReference type="EMBL" id="KAH3824297.1"/>
    </source>
</evidence>
<organism evidence="1 2">
    <name type="scientific">Dreissena polymorpha</name>
    <name type="common">Zebra mussel</name>
    <name type="synonym">Mytilus polymorpha</name>
    <dbReference type="NCBI Taxonomy" id="45954"/>
    <lineage>
        <taxon>Eukaryota</taxon>
        <taxon>Metazoa</taxon>
        <taxon>Spiralia</taxon>
        <taxon>Lophotrochozoa</taxon>
        <taxon>Mollusca</taxon>
        <taxon>Bivalvia</taxon>
        <taxon>Autobranchia</taxon>
        <taxon>Heteroconchia</taxon>
        <taxon>Euheterodonta</taxon>
        <taxon>Imparidentia</taxon>
        <taxon>Neoheterodontei</taxon>
        <taxon>Myida</taxon>
        <taxon>Dreissenoidea</taxon>
        <taxon>Dreissenidae</taxon>
        <taxon>Dreissena</taxon>
    </lineage>
</organism>
<protein>
    <submittedName>
        <fullName evidence="1">Uncharacterized protein</fullName>
    </submittedName>
</protein>
<proteinExistence type="predicted"/>
<dbReference type="EMBL" id="JAIWYP010000005">
    <property type="protein sequence ID" value="KAH3824297.1"/>
    <property type="molecule type" value="Genomic_DNA"/>
</dbReference>